<dbReference type="GO" id="GO:0005524">
    <property type="term" value="F:ATP binding"/>
    <property type="evidence" value="ECO:0007669"/>
    <property type="project" value="UniProtKB-KW"/>
</dbReference>
<keyword evidence="1" id="KW-0813">Transport</keyword>
<dbReference type="STRING" id="229920.ADM99_13215"/>
<dbReference type="PATRIC" id="fig|229920.5.peg.876"/>
<dbReference type="OrthoDB" id="9784450at2"/>
<dbReference type="EMBL" id="LGCK01000013">
    <property type="protein sequence ID" value="KPL70853.1"/>
    <property type="molecule type" value="Genomic_DNA"/>
</dbReference>
<sequence>MTEPMLEMKNIWVKFTPAHRPEVVAVEDASITVQENEFVSLIGPSGCGKSTLLRAAAGLEQPSSGIIKVQGQTVDRPGADRGMVFQAYTLFPWLTVKENIQFALKKTALTSAEKEDRVQQYIRLIGLEGFENSFPNQLSGGMRQRVAIARALVYRPKILLMDEPFGALDAQTRLLMQELLLEVWEKQRSTVLFVTHDVEEAILLSDRILVMTTLPGKIKSEINIDIPRPRRLVEMETSIPFAAYKKQLLELVREEARKSFGYQVSSGVA</sequence>
<reference evidence="5 6" key="1">
    <citation type="submission" date="2015-07" db="EMBL/GenBank/DDBJ databases">
        <title>Genome sequence of Leptolinea tardivitalis DSM 16556.</title>
        <authorList>
            <person name="Hemp J."/>
            <person name="Ward L.M."/>
            <person name="Pace L.A."/>
            <person name="Fischer W.W."/>
        </authorList>
    </citation>
    <scope>NUCLEOTIDE SEQUENCE [LARGE SCALE GENOMIC DNA]</scope>
    <source>
        <strain evidence="5 6">YMTK-2</strain>
    </source>
</reference>
<evidence type="ECO:0000313" key="5">
    <source>
        <dbReference type="EMBL" id="KPL70853.1"/>
    </source>
</evidence>
<dbReference type="GO" id="GO:0016887">
    <property type="term" value="F:ATP hydrolysis activity"/>
    <property type="evidence" value="ECO:0007669"/>
    <property type="project" value="InterPro"/>
</dbReference>
<name>A0A0P6WPY9_9CHLR</name>
<gene>
    <name evidence="5" type="ORF">ADM99_13215</name>
</gene>
<dbReference type="SUPFAM" id="SSF52540">
    <property type="entry name" value="P-loop containing nucleoside triphosphate hydrolases"/>
    <property type="match status" value="1"/>
</dbReference>
<accession>A0A0P6WPY9</accession>
<dbReference type="SMART" id="SM00382">
    <property type="entry name" value="AAA"/>
    <property type="match status" value="1"/>
</dbReference>
<dbReference type="PROSITE" id="PS50893">
    <property type="entry name" value="ABC_TRANSPORTER_2"/>
    <property type="match status" value="1"/>
</dbReference>
<dbReference type="Pfam" id="PF00005">
    <property type="entry name" value="ABC_tran"/>
    <property type="match status" value="1"/>
</dbReference>
<dbReference type="AlphaFoldDB" id="A0A0P6WPY9"/>
<dbReference type="InterPro" id="IPR050166">
    <property type="entry name" value="ABC_transporter_ATP-bind"/>
</dbReference>
<evidence type="ECO:0000313" key="6">
    <source>
        <dbReference type="Proteomes" id="UP000050430"/>
    </source>
</evidence>
<dbReference type="InterPro" id="IPR027417">
    <property type="entry name" value="P-loop_NTPase"/>
</dbReference>
<evidence type="ECO:0000256" key="1">
    <source>
        <dbReference type="ARBA" id="ARBA00022448"/>
    </source>
</evidence>
<dbReference type="PROSITE" id="PS00211">
    <property type="entry name" value="ABC_TRANSPORTER_1"/>
    <property type="match status" value="1"/>
</dbReference>
<keyword evidence="6" id="KW-1185">Reference proteome</keyword>
<evidence type="ECO:0000256" key="3">
    <source>
        <dbReference type="ARBA" id="ARBA00022840"/>
    </source>
</evidence>
<keyword evidence="3" id="KW-0067">ATP-binding</keyword>
<dbReference type="Proteomes" id="UP000050430">
    <property type="component" value="Unassembled WGS sequence"/>
</dbReference>
<dbReference type="PANTHER" id="PTHR42788:SF13">
    <property type="entry name" value="ALIPHATIC SULFONATES IMPORT ATP-BINDING PROTEIN SSUB"/>
    <property type="match status" value="1"/>
</dbReference>
<protein>
    <recommendedName>
        <fullName evidence="4">ABC transporter domain-containing protein</fullName>
    </recommendedName>
</protein>
<keyword evidence="2" id="KW-0547">Nucleotide-binding</keyword>
<dbReference type="CDD" id="cd03293">
    <property type="entry name" value="ABC_NrtD_SsuB_transporters"/>
    <property type="match status" value="1"/>
</dbReference>
<comment type="caution">
    <text evidence="5">The sequence shown here is derived from an EMBL/GenBank/DDBJ whole genome shotgun (WGS) entry which is preliminary data.</text>
</comment>
<evidence type="ECO:0000259" key="4">
    <source>
        <dbReference type="PROSITE" id="PS50893"/>
    </source>
</evidence>
<dbReference type="InterPro" id="IPR003593">
    <property type="entry name" value="AAA+_ATPase"/>
</dbReference>
<feature type="domain" description="ABC transporter" evidence="4">
    <location>
        <begin position="6"/>
        <end position="238"/>
    </location>
</feature>
<dbReference type="RefSeq" id="WP_062420826.1">
    <property type="nucleotide sequence ID" value="NZ_BBYA01000005.1"/>
</dbReference>
<dbReference type="InterPro" id="IPR003439">
    <property type="entry name" value="ABC_transporter-like_ATP-bd"/>
</dbReference>
<proteinExistence type="predicted"/>
<evidence type="ECO:0000256" key="2">
    <source>
        <dbReference type="ARBA" id="ARBA00022741"/>
    </source>
</evidence>
<dbReference type="InterPro" id="IPR017871">
    <property type="entry name" value="ABC_transporter-like_CS"/>
</dbReference>
<organism evidence="5 6">
    <name type="scientific">Leptolinea tardivitalis</name>
    <dbReference type="NCBI Taxonomy" id="229920"/>
    <lineage>
        <taxon>Bacteria</taxon>
        <taxon>Bacillati</taxon>
        <taxon>Chloroflexota</taxon>
        <taxon>Anaerolineae</taxon>
        <taxon>Anaerolineales</taxon>
        <taxon>Anaerolineaceae</taxon>
        <taxon>Leptolinea</taxon>
    </lineage>
</organism>
<dbReference type="PANTHER" id="PTHR42788">
    <property type="entry name" value="TAURINE IMPORT ATP-BINDING PROTEIN-RELATED"/>
    <property type="match status" value="1"/>
</dbReference>
<dbReference type="Gene3D" id="3.40.50.300">
    <property type="entry name" value="P-loop containing nucleotide triphosphate hydrolases"/>
    <property type="match status" value="1"/>
</dbReference>